<organism evidence="1 2">
    <name type="scientific">Sulfurimonas marina</name>
    <dbReference type="NCBI Taxonomy" id="2590551"/>
    <lineage>
        <taxon>Bacteria</taxon>
        <taxon>Pseudomonadati</taxon>
        <taxon>Campylobacterota</taxon>
        <taxon>Epsilonproteobacteria</taxon>
        <taxon>Campylobacterales</taxon>
        <taxon>Sulfurimonadaceae</taxon>
        <taxon>Sulfurimonas</taxon>
    </lineage>
</organism>
<accession>A0A7M1AWR7</accession>
<dbReference type="EMBL" id="CP041165">
    <property type="protein sequence ID" value="QOP41018.1"/>
    <property type="molecule type" value="Genomic_DNA"/>
</dbReference>
<dbReference type="KEGG" id="smax:FJR03_04360"/>
<protein>
    <submittedName>
        <fullName evidence="1">GDYXXLXY domain-containing protein</fullName>
    </submittedName>
</protein>
<name>A0A7M1AWR7_9BACT</name>
<evidence type="ECO:0000313" key="2">
    <source>
        <dbReference type="Proteomes" id="UP000593910"/>
    </source>
</evidence>
<dbReference type="RefSeq" id="WP_193114437.1">
    <property type="nucleotide sequence ID" value="NZ_CP041165.1"/>
</dbReference>
<evidence type="ECO:0000313" key="1">
    <source>
        <dbReference type="EMBL" id="QOP41018.1"/>
    </source>
</evidence>
<gene>
    <name evidence="1" type="ORF">FJR03_04360</name>
</gene>
<dbReference type="Pfam" id="PF14345">
    <property type="entry name" value="GDYXXLXY"/>
    <property type="match status" value="1"/>
</dbReference>
<keyword evidence="2" id="KW-1185">Reference proteome</keyword>
<dbReference type="InterPro" id="IPR025833">
    <property type="entry name" value="GDYXXLXY"/>
</dbReference>
<sequence>MANKIALVSLIIVLTLVNWSIYKKEQHLKEGEVVYLELAPVDPRSLMQGDYMALRFKVANEIREKLPKKNTILEPQEGDVIVSLAENRVATYKALYKGQDLAVNELRIHYRVRNRQVKFATNAFFFKEGEGKRYEAARYGEFRVDNGEVLLINLYDKELKRL</sequence>
<proteinExistence type="predicted"/>
<reference evidence="1 2" key="1">
    <citation type="submission" date="2019-06" db="EMBL/GenBank/DDBJ databases">
        <title>Sulfurimonas gotlandica sp. nov., a chemoautotrophic and psychrotolerant epsilonproteobacterium isolated from a pelagic redoxcline, and an emended description of the genus Sulfurimonas.</title>
        <authorList>
            <person name="Wang S."/>
            <person name="Jiang L."/>
            <person name="Shao Z."/>
        </authorList>
    </citation>
    <scope>NUCLEOTIDE SEQUENCE [LARGE SCALE GENOMIC DNA]</scope>
    <source>
        <strain evidence="1 2">B2</strain>
    </source>
</reference>
<dbReference type="Proteomes" id="UP000593910">
    <property type="component" value="Chromosome"/>
</dbReference>
<dbReference type="AlphaFoldDB" id="A0A7M1AWR7"/>